<sequence>MDPWLQQMQEKLGNNEDFFMLKDFLADAPVCLLGFKSIIDVSLTQAALHEHISKAISANQSIDELMKVLGEVKEKAIAEAVASIVMGKLVIYFENQQQFIIVEPTTKSLNRLYGAPSNENVLQGPTSSLMEEIDHNVGSIRKQLPSNKLRVQSFQAGRDQQKKLALLYMEGHVDMDLVNTVKRQIETNLHLEINNLQNLSRTLGFSSWGAMSKYNITEMPQEAAYALRKGKIVLLLDRMPFALILPSLLWDMFALENDHNYPHLLMIIIRFVRVIGILVTLLIPGLYVALVAVNPEVLRIEMALSIAQSRSGIPYPALVEMILMLVIMELIIEASVRLPKSIGPTLTMVGGIILGQAVVTAQLVSSLLIIVLAATTIANSTVVGFQNSLSVRLFKYVIVILSSIYGVLGMLAGLVFMGTYMASISTFGISYLHFTRKKDEISRG</sequence>
<feature type="transmembrane region" description="Helical" evidence="3">
    <location>
        <begin position="352"/>
        <end position="377"/>
    </location>
</feature>
<evidence type="ECO:0000313" key="4">
    <source>
        <dbReference type="EMBL" id="NHN31688.1"/>
    </source>
</evidence>
<comment type="caution">
    <text evidence="4">The sequence shown here is derived from an EMBL/GenBank/DDBJ whole genome shotgun (WGS) entry which is preliminary data.</text>
</comment>
<dbReference type="PANTHER" id="PTHR22550:SF5">
    <property type="entry name" value="LEUCINE ZIPPER PROTEIN 4"/>
    <property type="match status" value="1"/>
</dbReference>
<dbReference type="InterPro" id="IPR004995">
    <property type="entry name" value="Spore_Ger"/>
</dbReference>
<evidence type="ECO:0000256" key="1">
    <source>
        <dbReference type="ARBA" id="ARBA00005278"/>
    </source>
</evidence>
<protein>
    <submittedName>
        <fullName evidence="4">Spore germination protein</fullName>
    </submittedName>
</protein>
<dbReference type="RefSeq" id="WP_166151985.1">
    <property type="nucleotide sequence ID" value="NZ_JAAOIW010000006.1"/>
</dbReference>
<keyword evidence="3" id="KW-0812">Transmembrane</keyword>
<reference evidence="4" key="1">
    <citation type="submission" date="2020-03" db="EMBL/GenBank/DDBJ databases">
        <title>Draft sequencing of Paenibacilllus sp. S3N08.</title>
        <authorList>
            <person name="Kim D.-U."/>
        </authorList>
    </citation>
    <scope>NUCLEOTIDE SEQUENCE</scope>
    <source>
        <strain evidence="4">S3N08</strain>
    </source>
</reference>
<dbReference type="PIRSF" id="PIRSF005690">
    <property type="entry name" value="GerBA"/>
    <property type="match status" value="1"/>
</dbReference>
<dbReference type="EMBL" id="JAAOIW010000006">
    <property type="protein sequence ID" value="NHN31688.1"/>
    <property type="molecule type" value="Genomic_DNA"/>
</dbReference>
<accession>A0ABX0J6U9</accession>
<feature type="transmembrane region" description="Helical" evidence="3">
    <location>
        <begin position="267"/>
        <end position="293"/>
    </location>
</feature>
<dbReference type="InterPro" id="IPR050768">
    <property type="entry name" value="UPF0353/GerABKA_families"/>
</dbReference>
<evidence type="ECO:0000256" key="3">
    <source>
        <dbReference type="SAM" id="Phobius"/>
    </source>
</evidence>
<gene>
    <name evidence="4" type="ORF">G9U52_17790</name>
</gene>
<comment type="similarity">
    <text evidence="1">Belongs to the GerABKA family.</text>
</comment>
<dbReference type="PANTHER" id="PTHR22550">
    <property type="entry name" value="SPORE GERMINATION PROTEIN"/>
    <property type="match status" value="1"/>
</dbReference>
<dbReference type="Pfam" id="PF03323">
    <property type="entry name" value="GerA"/>
    <property type="match status" value="1"/>
</dbReference>
<feature type="transmembrane region" description="Helical" evidence="3">
    <location>
        <begin position="389"/>
        <end position="408"/>
    </location>
</feature>
<keyword evidence="3" id="KW-1133">Transmembrane helix</keyword>
<name>A0ABX0J6U9_9BACL</name>
<evidence type="ECO:0000313" key="5">
    <source>
        <dbReference type="Proteomes" id="UP001165962"/>
    </source>
</evidence>
<organism evidence="4 5">
    <name type="scientific">Paenibacillus agricola</name>
    <dbReference type="NCBI Taxonomy" id="2716264"/>
    <lineage>
        <taxon>Bacteria</taxon>
        <taxon>Bacillati</taxon>
        <taxon>Bacillota</taxon>
        <taxon>Bacilli</taxon>
        <taxon>Bacillales</taxon>
        <taxon>Paenibacillaceae</taxon>
        <taxon>Paenibacillus</taxon>
    </lineage>
</organism>
<dbReference type="Proteomes" id="UP001165962">
    <property type="component" value="Unassembled WGS sequence"/>
</dbReference>
<feature type="transmembrane region" description="Helical" evidence="3">
    <location>
        <begin position="235"/>
        <end position="255"/>
    </location>
</feature>
<feature type="transmembrane region" description="Helical" evidence="3">
    <location>
        <begin position="313"/>
        <end position="332"/>
    </location>
</feature>
<keyword evidence="2 3" id="KW-0472">Membrane</keyword>
<keyword evidence="5" id="KW-1185">Reference proteome</keyword>
<evidence type="ECO:0000256" key="2">
    <source>
        <dbReference type="ARBA" id="ARBA00023136"/>
    </source>
</evidence>
<proteinExistence type="inferred from homology"/>